<dbReference type="AlphaFoldDB" id="A0A1X2I682"/>
<keyword evidence="1" id="KW-1133">Transmembrane helix</keyword>
<feature type="transmembrane region" description="Helical" evidence="1">
    <location>
        <begin position="32"/>
        <end position="52"/>
    </location>
</feature>
<keyword evidence="3" id="KW-1185">Reference proteome</keyword>
<organism evidence="2 3">
    <name type="scientific">Absidia repens</name>
    <dbReference type="NCBI Taxonomy" id="90262"/>
    <lineage>
        <taxon>Eukaryota</taxon>
        <taxon>Fungi</taxon>
        <taxon>Fungi incertae sedis</taxon>
        <taxon>Mucoromycota</taxon>
        <taxon>Mucoromycotina</taxon>
        <taxon>Mucoromycetes</taxon>
        <taxon>Mucorales</taxon>
        <taxon>Cunninghamellaceae</taxon>
        <taxon>Absidia</taxon>
    </lineage>
</organism>
<name>A0A1X2I682_9FUNG</name>
<dbReference type="OrthoDB" id="434407at2759"/>
<reference evidence="2 3" key="1">
    <citation type="submission" date="2016-07" db="EMBL/GenBank/DDBJ databases">
        <title>Pervasive Adenine N6-methylation of Active Genes in Fungi.</title>
        <authorList>
            <consortium name="DOE Joint Genome Institute"/>
            <person name="Mondo S.J."/>
            <person name="Dannebaum R.O."/>
            <person name="Kuo R.C."/>
            <person name="Labutti K."/>
            <person name="Haridas S."/>
            <person name="Kuo A."/>
            <person name="Salamov A."/>
            <person name="Ahrendt S.R."/>
            <person name="Lipzen A."/>
            <person name="Sullivan W."/>
            <person name="Andreopoulos W.B."/>
            <person name="Clum A."/>
            <person name="Lindquist E."/>
            <person name="Daum C."/>
            <person name="Ramamoorthy G.K."/>
            <person name="Gryganskyi A."/>
            <person name="Culley D."/>
            <person name="Magnuson J.K."/>
            <person name="James T.Y."/>
            <person name="O'Malley M.A."/>
            <person name="Stajich J.E."/>
            <person name="Spatafora J.W."/>
            <person name="Visel A."/>
            <person name="Grigoriev I.V."/>
        </authorList>
    </citation>
    <scope>NUCLEOTIDE SEQUENCE [LARGE SCALE GENOMIC DNA]</scope>
    <source>
        <strain evidence="2 3">NRRL 1336</strain>
    </source>
</reference>
<protein>
    <submittedName>
        <fullName evidence="2">Uncharacterized protein</fullName>
    </submittedName>
</protein>
<comment type="caution">
    <text evidence="2">The sequence shown here is derived from an EMBL/GenBank/DDBJ whole genome shotgun (WGS) entry which is preliminary data.</text>
</comment>
<evidence type="ECO:0000313" key="3">
    <source>
        <dbReference type="Proteomes" id="UP000193560"/>
    </source>
</evidence>
<accession>A0A1X2I682</accession>
<evidence type="ECO:0000313" key="2">
    <source>
        <dbReference type="EMBL" id="ORZ09261.1"/>
    </source>
</evidence>
<evidence type="ECO:0000256" key="1">
    <source>
        <dbReference type="SAM" id="Phobius"/>
    </source>
</evidence>
<dbReference type="Proteomes" id="UP000193560">
    <property type="component" value="Unassembled WGS sequence"/>
</dbReference>
<gene>
    <name evidence="2" type="ORF">BCR42DRAFT_424057</name>
</gene>
<keyword evidence="1" id="KW-0472">Membrane</keyword>
<keyword evidence="1" id="KW-0812">Transmembrane</keyword>
<dbReference type="EMBL" id="MCGE01000028">
    <property type="protein sequence ID" value="ORZ09261.1"/>
    <property type="molecule type" value="Genomic_DNA"/>
</dbReference>
<sequence>MLTLSPFFHFAYPLHIVRVPSRYPLIHHGSRITLATFFFFVYIDFFGCIQLGEPM</sequence>
<proteinExistence type="predicted"/>